<dbReference type="SUPFAM" id="SSF56300">
    <property type="entry name" value="Metallo-dependent phosphatases"/>
    <property type="match status" value="1"/>
</dbReference>
<dbReference type="InterPro" id="IPR041805">
    <property type="entry name" value="ASMase/PPN1_MPP"/>
</dbReference>
<feature type="chain" id="PRO_5002522504" description="Calcineurin-like phosphoesterase domain-containing protein" evidence="3">
    <location>
        <begin position="26"/>
        <end position="700"/>
    </location>
</feature>
<evidence type="ECO:0000256" key="3">
    <source>
        <dbReference type="SAM" id="SignalP"/>
    </source>
</evidence>
<dbReference type="CDD" id="cd00842">
    <property type="entry name" value="MPP_ASMase"/>
    <property type="match status" value="1"/>
</dbReference>
<keyword evidence="6" id="KW-1185">Reference proteome</keyword>
<dbReference type="Gene3D" id="3.60.21.10">
    <property type="match status" value="1"/>
</dbReference>
<organism evidence="5 6">
    <name type="scientific">Penicillium brasilianum</name>
    <dbReference type="NCBI Taxonomy" id="104259"/>
    <lineage>
        <taxon>Eukaryota</taxon>
        <taxon>Fungi</taxon>
        <taxon>Dikarya</taxon>
        <taxon>Ascomycota</taxon>
        <taxon>Pezizomycotina</taxon>
        <taxon>Eurotiomycetes</taxon>
        <taxon>Eurotiomycetidae</taxon>
        <taxon>Eurotiales</taxon>
        <taxon>Aspergillaceae</taxon>
        <taxon>Penicillium</taxon>
    </lineage>
</organism>
<dbReference type="PANTHER" id="PTHR10340:SF27">
    <property type="entry name" value="ACL091CP"/>
    <property type="match status" value="1"/>
</dbReference>
<accession>A0A0F7TMC2</accession>
<dbReference type="AlphaFoldDB" id="A0A0F7TMC2"/>
<protein>
    <recommendedName>
        <fullName evidence="4">Calcineurin-like phosphoesterase domain-containing protein</fullName>
    </recommendedName>
</protein>
<proteinExistence type="predicted"/>
<dbReference type="STRING" id="104259.A0A0F7TMC2"/>
<dbReference type="EMBL" id="CDHK01000002">
    <property type="protein sequence ID" value="CEJ56550.1"/>
    <property type="molecule type" value="Genomic_DNA"/>
</dbReference>
<evidence type="ECO:0000259" key="4">
    <source>
        <dbReference type="Pfam" id="PF00149"/>
    </source>
</evidence>
<gene>
    <name evidence="5" type="ORF">PMG11_02753</name>
</gene>
<evidence type="ECO:0000256" key="2">
    <source>
        <dbReference type="ARBA" id="ARBA00023180"/>
    </source>
</evidence>
<feature type="signal peptide" evidence="3">
    <location>
        <begin position="1"/>
        <end position="25"/>
    </location>
</feature>
<dbReference type="GO" id="GO:0008081">
    <property type="term" value="F:phosphoric diester hydrolase activity"/>
    <property type="evidence" value="ECO:0007669"/>
    <property type="project" value="TreeGrafter"/>
</dbReference>
<keyword evidence="1" id="KW-0378">Hydrolase</keyword>
<sequence>MTKFTLHLQWLWSLVPLLVMQEILGGLVPNVTAFSLPGLCSYVAGPGFPTSAFGSYYVSPALPTREPQPIIYDPVLDLTFPYELTNPYIIPESSDEVFYPVPKGNLNSHQKHALVEGIKTNVSEIIKSGGSETRCSKCKRALAAAKPAALYAPLLVADALISMCTTFGFKSEDACEETFAPQAFGAIWTQVLAYADVEGLDGQYICHYLKSDFCEQPQTQHLDTSKLFPKPKPAQVQVPKASGERVKVLHMSDFHLDARYAVSAEADCTGGLCCRSDKHHAGSEDHIVSPASAYGAFRCDTPYDLGLAALQAVGPLTGTGQGCKEESLAWTLYTGDLISHDPESQMSREYLEYTETSVFHMFKKYLSGPVFAALGNHDSSPENIDSPHSLPGRLGEQFSWNYRHLAGLWQHEGWISNRTAEEARTHYGGYSIKTHFGLRVIAFNTDFWYKSNLLNMINTTNPDNAGVFSWMIEELQKAEDTNERVWLVGHVPSGWDGSNPIPDPTNLFYQIVDRYSPHVIANIFFGHNLEDQFMIYYAHNGTVQNANNALTTGWIGPSVTPLTNMNSGFRLYEVDTGDFNVYEAYTFFSNVSEYTSLRETGPTYRFEYSTRDTYGPAAGWDTNAPLNATFWHRVTEAMEKDISLVTLQTHLQGRMSVKSPVCDTKACQMAKICYMRSGSVALGRQCPQGYASVQSAFNPK</sequence>
<dbReference type="InterPro" id="IPR029052">
    <property type="entry name" value="Metallo-depent_PP-like"/>
</dbReference>
<evidence type="ECO:0000256" key="1">
    <source>
        <dbReference type="ARBA" id="ARBA00022801"/>
    </source>
</evidence>
<feature type="domain" description="Calcineurin-like phosphoesterase" evidence="4">
    <location>
        <begin position="247"/>
        <end position="527"/>
    </location>
</feature>
<dbReference type="InterPro" id="IPR004843">
    <property type="entry name" value="Calcineurin-like_PHP"/>
</dbReference>
<keyword evidence="3" id="KW-0732">Signal</keyword>
<dbReference type="Proteomes" id="UP000042958">
    <property type="component" value="Unassembled WGS sequence"/>
</dbReference>
<evidence type="ECO:0000313" key="5">
    <source>
        <dbReference type="EMBL" id="CEJ56550.1"/>
    </source>
</evidence>
<evidence type="ECO:0000313" key="6">
    <source>
        <dbReference type="Proteomes" id="UP000042958"/>
    </source>
</evidence>
<dbReference type="OrthoDB" id="282973at2759"/>
<dbReference type="PANTHER" id="PTHR10340">
    <property type="entry name" value="SPHINGOMYELIN PHOSPHODIESTERASE"/>
    <property type="match status" value="1"/>
</dbReference>
<name>A0A0F7TMC2_PENBI</name>
<dbReference type="Pfam" id="PF00149">
    <property type="entry name" value="Metallophos"/>
    <property type="match status" value="1"/>
</dbReference>
<reference evidence="6" key="1">
    <citation type="journal article" date="2015" name="Genome Announc.">
        <title>Draft genome sequence of the fungus Penicillium brasilianum MG11.</title>
        <authorList>
            <person name="Horn F."/>
            <person name="Linde J."/>
            <person name="Mattern D.J."/>
            <person name="Walther G."/>
            <person name="Guthke R."/>
            <person name="Brakhage A.A."/>
            <person name="Valiante V."/>
        </authorList>
    </citation>
    <scope>NUCLEOTIDE SEQUENCE [LARGE SCALE GENOMIC DNA]</scope>
    <source>
        <strain evidence="6">MG11</strain>
    </source>
</reference>
<keyword evidence="2" id="KW-0325">Glycoprotein</keyword>